<name>V8CDH0_9HELI</name>
<dbReference type="GO" id="GO:0055085">
    <property type="term" value="P:transmembrane transport"/>
    <property type="evidence" value="ECO:0007669"/>
    <property type="project" value="InterPro"/>
</dbReference>
<keyword evidence="7 8" id="KW-0472">Membrane</keyword>
<evidence type="ECO:0000313" key="9">
    <source>
        <dbReference type="EMBL" id="ETD24781.1"/>
    </source>
</evidence>
<dbReference type="RefSeq" id="WP_023926783.1">
    <property type="nucleotide sequence ID" value="NZ_KI669454.1"/>
</dbReference>
<evidence type="ECO:0000256" key="8">
    <source>
        <dbReference type="SAM" id="Phobius"/>
    </source>
</evidence>
<dbReference type="PATRIC" id="fig|1357400.3.peg.166"/>
<dbReference type="HOGENOM" id="CLU_056175_5_0_7"/>
<dbReference type="EMBL" id="AZJI01000001">
    <property type="protein sequence ID" value="ETD24781.1"/>
    <property type="molecule type" value="Genomic_DNA"/>
</dbReference>
<keyword evidence="4" id="KW-1003">Cell membrane</keyword>
<evidence type="ECO:0000256" key="1">
    <source>
        <dbReference type="ARBA" id="ARBA00004651"/>
    </source>
</evidence>
<dbReference type="Proteomes" id="UP000018731">
    <property type="component" value="Unassembled WGS sequence"/>
</dbReference>
<dbReference type="STRING" id="1357400.HMPREF2086_00115"/>
<evidence type="ECO:0008006" key="11">
    <source>
        <dbReference type="Google" id="ProtNLM"/>
    </source>
</evidence>
<comment type="subcellular location">
    <subcellularLocation>
        <location evidence="1">Cell membrane</location>
        <topology evidence="1">Multi-pass membrane protein</topology>
    </subcellularLocation>
</comment>
<evidence type="ECO:0000313" key="10">
    <source>
        <dbReference type="Proteomes" id="UP000018731"/>
    </source>
</evidence>
<gene>
    <name evidence="9" type="ORF">HMPREF2086_00115</name>
</gene>
<dbReference type="GO" id="GO:0005886">
    <property type="term" value="C:plasma membrane"/>
    <property type="evidence" value="ECO:0007669"/>
    <property type="project" value="UniProtKB-SubCell"/>
</dbReference>
<keyword evidence="5 8" id="KW-0812">Transmembrane</keyword>
<evidence type="ECO:0000256" key="3">
    <source>
        <dbReference type="ARBA" id="ARBA00022448"/>
    </source>
</evidence>
<dbReference type="Gene3D" id="1.20.1530.20">
    <property type="match status" value="1"/>
</dbReference>
<sequence>MLVAIYSVLLFIALGYFAKRARMLGNRQGNILLGFLLNFSLPSAIFKGVYHSRLDVELMLSLFGALACSILGAVLVLCLALYVLRFGREVAITMSFLTCLHNTLFLGVPMVEGALGSEAAHNAILFDQFCTGLPLAILTPIIMSLSGKGVFSVRSVGIRLFQNPLFLAMLSGFALKALPFSLPQEIFAPIYALAACATPVALFAIGVQLSFGDVRLEWKKAGIILVVSMLVIPAIYLCSLHIFGVNINSNHKMALLESSMPPLISSAAVIARAELNNKIAVASIVMGIFFSALTTPLWVYLSGL</sequence>
<evidence type="ECO:0000256" key="6">
    <source>
        <dbReference type="ARBA" id="ARBA00022989"/>
    </source>
</evidence>
<evidence type="ECO:0000256" key="7">
    <source>
        <dbReference type="ARBA" id="ARBA00023136"/>
    </source>
</evidence>
<feature type="transmembrane region" description="Helical" evidence="8">
    <location>
        <begin position="62"/>
        <end position="84"/>
    </location>
</feature>
<evidence type="ECO:0000256" key="5">
    <source>
        <dbReference type="ARBA" id="ARBA00022692"/>
    </source>
</evidence>
<feature type="transmembrane region" description="Helical" evidence="8">
    <location>
        <begin position="279"/>
        <end position="301"/>
    </location>
</feature>
<keyword evidence="3" id="KW-0813">Transport</keyword>
<dbReference type="InterPro" id="IPR004776">
    <property type="entry name" value="Mem_transp_PIN-like"/>
</dbReference>
<dbReference type="PANTHER" id="PTHR36838:SF1">
    <property type="entry name" value="SLR1864 PROTEIN"/>
    <property type="match status" value="1"/>
</dbReference>
<proteinExistence type="inferred from homology"/>
<feature type="transmembrane region" description="Helical" evidence="8">
    <location>
        <begin position="190"/>
        <end position="211"/>
    </location>
</feature>
<organism evidence="9 10">
    <name type="scientific">Helicobacter macacae MIT 99-5501</name>
    <dbReference type="NCBI Taxonomy" id="1357400"/>
    <lineage>
        <taxon>Bacteria</taxon>
        <taxon>Pseudomonadati</taxon>
        <taxon>Campylobacterota</taxon>
        <taxon>Epsilonproteobacteria</taxon>
        <taxon>Campylobacterales</taxon>
        <taxon>Helicobacteraceae</taxon>
        <taxon>Helicobacter</taxon>
    </lineage>
</organism>
<accession>V8CDH0</accession>
<reference evidence="9 10" key="1">
    <citation type="journal article" date="2014" name="Genome Announc.">
        <title>Draft genome sequences of six enterohepatic helicobacter species isolated from humans and one from rhesus macaques.</title>
        <authorList>
            <person name="Shen Z."/>
            <person name="Sheh A."/>
            <person name="Young S.K."/>
            <person name="Abouelliel A."/>
            <person name="Ward D.V."/>
            <person name="Earl A.M."/>
            <person name="Fox J.G."/>
        </authorList>
    </citation>
    <scope>NUCLEOTIDE SEQUENCE [LARGE SCALE GENOMIC DNA]</scope>
    <source>
        <strain evidence="9 10">MIT 99-5501</strain>
    </source>
</reference>
<feature type="transmembrane region" description="Helical" evidence="8">
    <location>
        <begin position="223"/>
        <end position="243"/>
    </location>
</feature>
<evidence type="ECO:0000256" key="4">
    <source>
        <dbReference type="ARBA" id="ARBA00022475"/>
    </source>
</evidence>
<dbReference type="AlphaFoldDB" id="V8CDH0"/>
<comment type="similarity">
    <text evidence="2">Belongs to the auxin efflux carrier (TC 2.A.69) family.</text>
</comment>
<dbReference type="Pfam" id="PF03547">
    <property type="entry name" value="Mem_trans"/>
    <property type="match status" value="1"/>
</dbReference>
<dbReference type="OrthoDB" id="9786183at2"/>
<dbReference type="InterPro" id="IPR038770">
    <property type="entry name" value="Na+/solute_symporter_sf"/>
</dbReference>
<evidence type="ECO:0000256" key="2">
    <source>
        <dbReference type="ARBA" id="ARBA00010145"/>
    </source>
</evidence>
<dbReference type="PANTHER" id="PTHR36838">
    <property type="entry name" value="AUXIN EFFLUX CARRIER FAMILY PROTEIN"/>
    <property type="match status" value="1"/>
</dbReference>
<feature type="transmembrane region" description="Helical" evidence="8">
    <location>
        <begin position="31"/>
        <end position="50"/>
    </location>
</feature>
<keyword evidence="6 8" id="KW-1133">Transmembrane helix</keyword>
<feature type="transmembrane region" description="Helical" evidence="8">
    <location>
        <begin position="123"/>
        <end position="145"/>
    </location>
</feature>
<dbReference type="eggNOG" id="COG0679">
    <property type="taxonomic scope" value="Bacteria"/>
</dbReference>
<feature type="transmembrane region" description="Helical" evidence="8">
    <location>
        <begin position="165"/>
        <end position="183"/>
    </location>
</feature>
<protein>
    <recommendedName>
        <fullName evidence="11">Auxin efflux carrier</fullName>
    </recommendedName>
</protein>
<comment type="caution">
    <text evidence="9">The sequence shown here is derived from an EMBL/GenBank/DDBJ whole genome shotgun (WGS) entry which is preliminary data.</text>
</comment>
<keyword evidence="10" id="KW-1185">Reference proteome</keyword>